<gene>
    <name evidence="2" type="ORF">HNR60_003775</name>
</gene>
<keyword evidence="3" id="KW-1185">Reference proteome</keyword>
<dbReference type="InterPro" id="IPR006311">
    <property type="entry name" value="TAT_signal"/>
</dbReference>
<dbReference type="Pfam" id="PF13449">
    <property type="entry name" value="Phytase-like"/>
    <property type="match status" value="1"/>
</dbReference>
<organism evidence="2 3">
    <name type="scientific">Rhodopseudomonas rhenobacensis</name>
    <dbReference type="NCBI Taxonomy" id="87461"/>
    <lineage>
        <taxon>Bacteria</taxon>
        <taxon>Pseudomonadati</taxon>
        <taxon>Pseudomonadota</taxon>
        <taxon>Alphaproteobacteria</taxon>
        <taxon>Hyphomicrobiales</taxon>
        <taxon>Nitrobacteraceae</taxon>
        <taxon>Rhodopseudomonas</taxon>
    </lineage>
</organism>
<name>A0A7W7Z6Z1_9BRAD</name>
<protein>
    <recommendedName>
        <fullName evidence="1">Phytase-like domain-containing protein</fullName>
    </recommendedName>
</protein>
<accession>A0A7W7Z6Z1</accession>
<feature type="domain" description="Phytase-like" evidence="1">
    <location>
        <begin position="96"/>
        <end position="347"/>
    </location>
</feature>
<dbReference type="InterPro" id="IPR027372">
    <property type="entry name" value="Phytase-like_dom"/>
</dbReference>
<evidence type="ECO:0000259" key="1">
    <source>
        <dbReference type="Pfam" id="PF13449"/>
    </source>
</evidence>
<dbReference type="Proteomes" id="UP000542353">
    <property type="component" value="Unassembled WGS sequence"/>
</dbReference>
<dbReference type="PIRSF" id="PIRSF031900">
    <property type="entry name" value="UCP031900"/>
    <property type="match status" value="1"/>
</dbReference>
<sequence length="363" mass="39058">MGKLSDRHPVITRRDVLEGVAAGLSLAAIPAMARAQPVTTTSPKQRPAGDYAADAPISIEVNARPLASFDTRDRSHVRFGALEFRSGLILTSPFRGFGGLSALRLDKAGERFVAISDKATWFTGRIVYDGRQMARLAEVEAAPMLGADGRPITARGWYDSESLALDNGIGYVGLERVHQILKFDFGRDGLRAKGELLPTPAGLRKLPSNKGVESLVLVPKGQPLAGTLIAISERGLDADGHIIGFLIGGKTPGTFAVRRRDDFDISDATLLPSGELLLLERKFSLLNGVGIRVRRVDLTGLAPGAVIDGPSIFDADLGHEIDNMEGLDLHRDAAGDLVLTMVSDDNFSMIQRTLLLQFTLLDE</sequence>
<dbReference type="InterPro" id="IPR014567">
    <property type="entry name" value="UCP031900"/>
</dbReference>
<evidence type="ECO:0000313" key="3">
    <source>
        <dbReference type="Proteomes" id="UP000542353"/>
    </source>
</evidence>
<dbReference type="AlphaFoldDB" id="A0A7W7Z6Z1"/>
<dbReference type="PROSITE" id="PS51318">
    <property type="entry name" value="TAT"/>
    <property type="match status" value="1"/>
</dbReference>
<reference evidence="2 3" key="1">
    <citation type="submission" date="2020-08" db="EMBL/GenBank/DDBJ databases">
        <title>Genomic Encyclopedia of Type Strains, Phase IV (KMG-IV): sequencing the most valuable type-strain genomes for metagenomic binning, comparative biology and taxonomic classification.</title>
        <authorList>
            <person name="Goeker M."/>
        </authorList>
    </citation>
    <scope>NUCLEOTIDE SEQUENCE [LARGE SCALE GENOMIC DNA]</scope>
    <source>
        <strain evidence="2 3">DSM 12706</strain>
    </source>
</reference>
<proteinExistence type="predicted"/>
<evidence type="ECO:0000313" key="2">
    <source>
        <dbReference type="EMBL" id="MBB5049003.1"/>
    </source>
</evidence>
<dbReference type="EMBL" id="JACHIH010000029">
    <property type="protein sequence ID" value="MBB5049003.1"/>
    <property type="molecule type" value="Genomic_DNA"/>
</dbReference>
<comment type="caution">
    <text evidence="2">The sequence shown here is derived from an EMBL/GenBank/DDBJ whole genome shotgun (WGS) entry which is preliminary data.</text>
</comment>